<dbReference type="RefSeq" id="WP_055739056.1">
    <property type="nucleotide sequence ID" value="NZ_JAAIWL010000037.1"/>
</dbReference>
<reference evidence="5 6" key="1">
    <citation type="submission" date="2015-09" db="EMBL/GenBank/DDBJ databases">
        <title>Genome sequencing project for genomic taxonomy and phylogenomics of Bacillus-like bacteria.</title>
        <authorList>
            <person name="Liu B."/>
            <person name="Wang J."/>
            <person name="Zhu Y."/>
            <person name="Liu G."/>
            <person name="Chen Q."/>
            <person name="Chen Z."/>
            <person name="Lan J."/>
            <person name="Che J."/>
            <person name="Ge C."/>
            <person name="Shi H."/>
            <person name="Pan Z."/>
            <person name="Liu X."/>
        </authorList>
    </citation>
    <scope>NUCLEOTIDE SEQUENCE [LARGE SCALE GENOMIC DNA]</scope>
    <source>
        <strain evidence="5 6">LMG 18435</strain>
    </source>
</reference>
<organism evidence="5 6">
    <name type="scientific">Heyndrickxia shackletonii</name>
    <dbReference type="NCBI Taxonomy" id="157838"/>
    <lineage>
        <taxon>Bacteria</taxon>
        <taxon>Bacillati</taxon>
        <taxon>Bacillota</taxon>
        <taxon>Bacilli</taxon>
        <taxon>Bacillales</taxon>
        <taxon>Bacillaceae</taxon>
        <taxon>Heyndrickxia</taxon>
    </lineage>
</organism>
<dbReference type="OrthoDB" id="2082007at2"/>
<dbReference type="InterPro" id="IPR058660">
    <property type="entry name" value="WHD_DnaB"/>
</dbReference>
<feature type="domain" description="Replicative helicase loading/DNA remodeling protein DnaB N-terminal winged helix" evidence="4">
    <location>
        <begin position="8"/>
        <end position="270"/>
    </location>
</feature>
<sequence length="465" mass="54851">MKQLWNEIQPVDRYQVSSNGMLHEYDGKVISLLYQPLIGVNCYSLYMTLWNEIEVSRVWSEEWTHYHLMNFLSLNLRDIYDARLKLEGIGLLKTYVKNMNEDRLFIYELQPPLSPEQFFTDGILNVFLFKQLGRQHFLRLKNMFTDPALKKAEYQNITRSFQEVFMSGSEDHFLHDIEAHEGSKINENLQFQTRTSPNEIKIEEVDFDFDLFLSGLKGLILPQKVMTAQVRDAIYKLSFLYHINAIDMQNIFLSALNAEQNIDIDDLRKAARDWYQLEHANDLPKLVDRIQPLKDRTSSELGDTREEKLIHYLETTSPRQLLIDISDGAEPSKADLQAVEDIMFQQQLSAGVVNVLIQYVLLKTDMKLTKNYMEKIASHWTRKKVKTVKEAMELAKNEHRQYQQWADTKSEQKNARKKPIRTEKLPEWFVEKDETQPKNNKSNQTAESVEEKRRRLESIQQKYKK</sequence>
<feature type="domain" description="DnaB/C C-terminal" evidence="3">
    <location>
        <begin position="331"/>
        <end position="393"/>
    </location>
</feature>
<evidence type="ECO:0000313" key="6">
    <source>
        <dbReference type="Proteomes" id="UP000051888"/>
    </source>
</evidence>
<dbReference type="InterPro" id="IPR006343">
    <property type="entry name" value="DnaB/C_C"/>
</dbReference>
<evidence type="ECO:0000256" key="2">
    <source>
        <dbReference type="SAM" id="MobiDB-lite"/>
    </source>
</evidence>
<evidence type="ECO:0000313" key="5">
    <source>
        <dbReference type="EMBL" id="KQL53329.1"/>
    </source>
</evidence>
<comment type="similarity">
    <text evidence="1">Belongs to the DnaB/DnaD family.</text>
</comment>
<dbReference type="Pfam" id="PF25888">
    <property type="entry name" value="WHD_DnaB"/>
    <property type="match status" value="1"/>
</dbReference>
<keyword evidence="6" id="KW-1185">Reference proteome</keyword>
<dbReference type="Proteomes" id="UP000051888">
    <property type="component" value="Unassembled WGS sequence"/>
</dbReference>
<dbReference type="AlphaFoldDB" id="A0A0Q3TI68"/>
<feature type="compositionally biased region" description="Polar residues" evidence="2">
    <location>
        <begin position="437"/>
        <end position="447"/>
    </location>
</feature>
<dbReference type="STRING" id="157838.AN964_07380"/>
<feature type="region of interest" description="Disordered" evidence="2">
    <location>
        <begin position="401"/>
        <end position="465"/>
    </location>
</feature>
<accession>A0A0Q3TI68</accession>
<protein>
    <submittedName>
        <fullName evidence="5">Replication initiation and membrane attachment protein</fullName>
    </submittedName>
</protein>
<proteinExistence type="inferred from homology"/>
<dbReference type="EMBL" id="LJJC01000004">
    <property type="protein sequence ID" value="KQL53329.1"/>
    <property type="molecule type" value="Genomic_DNA"/>
</dbReference>
<dbReference type="Gene3D" id="1.10.10.630">
    <property type="entry name" value="DnaD domain-like"/>
    <property type="match status" value="1"/>
</dbReference>
<evidence type="ECO:0000259" key="4">
    <source>
        <dbReference type="Pfam" id="PF25888"/>
    </source>
</evidence>
<comment type="caution">
    <text evidence="5">The sequence shown here is derived from an EMBL/GenBank/DDBJ whole genome shotgun (WGS) entry which is preliminary data.</text>
</comment>
<feature type="compositionally biased region" description="Basic and acidic residues" evidence="2">
    <location>
        <begin position="408"/>
        <end position="436"/>
    </location>
</feature>
<evidence type="ECO:0000259" key="3">
    <source>
        <dbReference type="Pfam" id="PF07261"/>
    </source>
</evidence>
<gene>
    <name evidence="5" type="ORF">AN964_07380</name>
</gene>
<name>A0A0Q3TI68_9BACI</name>
<dbReference type="PATRIC" id="fig|157838.3.peg.1624"/>
<dbReference type="InterPro" id="IPR034829">
    <property type="entry name" value="DnaD-like_sf"/>
</dbReference>
<dbReference type="Pfam" id="PF07261">
    <property type="entry name" value="DnaB_2"/>
    <property type="match status" value="1"/>
</dbReference>
<evidence type="ECO:0000256" key="1">
    <source>
        <dbReference type="ARBA" id="ARBA00093462"/>
    </source>
</evidence>